<reference evidence="3 4" key="1">
    <citation type="submission" date="2019-02" db="EMBL/GenBank/DDBJ databases">
        <title>Deep-cultivation of Planctomycetes and their phenomic and genomic characterization uncovers novel biology.</title>
        <authorList>
            <person name="Wiegand S."/>
            <person name="Jogler M."/>
            <person name="Boedeker C."/>
            <person name="Pinto D."/>
            <person name="Vollmers J."/>
            <person name="Rivas-Marin E."/>
            <person name="Kohn T."/>
            <person name="Peeters S.H."/>
            <person name="Heuer A."/>
            <person name="Rast P."/>
            <person name="Oberbeckmann S."/>
            <person name="Bunk B."/>
            <person name="Jeske O."/>
            <person name="Meyerdierks A."/>
            <person name="Storesund J.E."/>
            <person name="Kallscheuer N."/>
            <person name="Luecker S."/>
            <person name="Lage O.M."/>
            <person name="Pohl T."/>
            <person name="Merkel B.J."/>
            <person name="Hornburger P."/>
            <person name="Mueller R.-W."/>
            <person name="Bruemmer F."/>
            <person name="Labrenz M."/>
            <person name="Spormann A.M."/>
            <person name="Op den Camp H."/>
            <person name="Overmann J."/>
            <person name="Amann R."/>
            <person name="Jetten M.S.M."/>
            <person name="Mascher T."/>
            <person name="Medema M.H."/>
            <person name="Devos D.P."/>
            <person name="Kaster A.-K."/>
            <person name="Ovreas L."/>
            <person name="Rohde M."/>
            <person name="Galperin M.Y."/>
            <person name="Jogler C."/>
        </authorList>
    </citation>
    <scope>NUCLEOTIDE SEQUENCE [LARGE SCALE GENOMIC DNA]</scope>
    <source>
        <strain evidence="3 4">Q31a</strain>
    </source>
</reference>
<evidence type="ECO:0000313" key="4">
    <source>
        <dbReference type="Proteomes" id="UP000318017"/>
    </source>
</evidence>
<dbReference type="InterPro" id="IPR011453">
    <property type="entry name" value="DUF1559"/>
</dbReference>
<dbReference type="RefSeq" id="WP_145076950.1">
    <property type="nucleotide sequence ID" value="NZ_CP036298.1"/>
</dbReference>
<dbReference type="Pfam" id="PF07596">
    <property type="entry name" value="SBP_bac_10"/>
    <property type="match status" value="1"/>
</dbReference>
<dbReference type="Proteomes" id="UP000318017">
    <property type="component" value="Chromosome"/>
</dbReference>
<keyword evidence="4" id="KW-1185">Reference proteome</keyword>
<evidence type="ECO:0000259" key="2">
    <source>
        <dbReference type="Pfam" id="PF07596"/>
    </source>
</evidence>
<dbReference type="PANTHER" id="PTHR30093:SF2">
    <property type="entry name" value="TYPE II SECRETION SYSTEM PROTEIN H"/>
    <property type="match status" value="1"/>
</dbReference>
<keyword evidence="1" id="KW-0732">Signal</keyword>
<gene>
    <name evidence="3" type="ORF">Q31a_20840</name>
</gene>
<evidence type="ECO:0000313" key="3">
    <source>
        <dbReference type="EMBL" id="QDV23779.1"/>
    </source>
</evidence>
<dbReference type="PANTHER" id="PTHR30093">
    <property type="entry name" value="GENERAL SECRETION PATHWAY PROTEIN G"/>
    <property type="match status" value="1"/>
</dbReference>
<feature type="signal peptide" evidence="1">
    <location>
        <begin position="1"/>
        <end position="23"/>
    </location>
</feature>
<name>A0A518G5D8_9BACT</name>
<evidence type="ECO:0000256" key="1">
    <source>
        <dbReference type="SAM" id="SignalP"/>
    </source>
</evidence>
<accession>A0A518G5D8</accession>
<protein>
    <recommendedName>
        <fullName evidence="2">DUF1559 domain-containing protein</fullName>
    </recommendedName>
</protein>
<sequence length="484" mass="53752" precursor="true">MDHLKRTAIAITFLCMSTVPLRAADLTSLLDPNACLLLRIDVAKIEVPQLFEVVNPIVGEQNKPQMLSAQVLLAGVLQSLRDAKVEELYVSLATQDLSDSFPALIIPSSQPARVQEVVESLLAMVPPELELHLHQHPLGVVVAQSKTWQRMVAQANVQASGLRSHYQDYSDATMNATLGFNQDVKDAVVDVWPDQLPAELRLPLSPRRLMRDVDALSLVCEMRSQFSLSVVAACRDATSAAQMTSELQPVLQSAGLELKQVDSSLSVDIDQEWLNKLLRPLFHSGKLSTPRMQVSNNMKRIAMALHNFHSAFEACPPRMTVDESGRELLSWRVFLLPYLGEEALYKQFRLNEPWDSPHNRTLVDKMPAVFADVGNSNLPSGHTRLQVVLTDGSVWDGNDDRLLQFQDITDGNSNTVFFLVAPEDRSVVWSQPADFEVSREGLVDAVFAGRESVLAAYFDSSIRPIKLEDSERLHAQLTGNGGKR</sequence>
<feature type="domain" description="DUF1559" evidence="2">
    <location>
        <begin position="291"/>
        <end position="363"/>
    </location>
</feature>
<dbReference type="KEGG" id="ahel:Q31a_20840"/>
<feature type="chain" id="PRO_5022124650" description="DUF1559 domain-containing protein" evidence="1">
    <location>
        <begin position="24"/>
        <end position="484"/>
    </location>
</feature>
<proteinExistence type="predicted"/>
<dbReference type="OrthoDB" id="285651at2"/>
<organism evidence="3 4">
    <name type="scientific">Aureliella helgolandensis</name>
    <dbReference type="NCBI Taxonomy" id="2527968"/>
    <lineage>
        <taxon>Bacteria</taxon>
        <taxon>Pseudomonadati</taxon>
        <taxon>Planctomycetota</taxon>
        <taxon>Planctomycetia</taxon>
        <taxon>Pirellulales</taxon>
        <taxon>Pirellulaceae</taxon>
        <taxon>Aureliella</taxon>
    </lineage>
</organism>
<dbReference type="EMBL" id="CP036298">
    <property type="protein sequence ID" value="QDV23779.1"/>
    <property type="molecule type" value="Genomic_DNA"/>
</dbReference>
<dbReference type="AlphaFoldDB" id="A0A518G5D8"/>